<dbReference type="EMBL" id="CP036262">
    <property type="protein sequence ID" value="QDS95652.1"/>
    <property type="molecule type" value="Genomic_DNA"/>
</dbReference>
<protein>
    <submittedName>
        <fullName evidence="1">Uncharacterized protein</fullName>
    </submittedName>
</protein>
<reference evidence="1 2" key="1">
    <citation type="submission" date="2019-02" db="EMBL/GenBank/DDBJ databases">
        <title>Deep-cultivation of Planctomycetes and their phenomic and genomic characterization uncovers novel biology.</title>
        <authorList>
            <person name="Wiegand S."/>
            <person name="Jogler M."/>
            <person name="Boedeker C."/>
            <person name="Pinto D."/>
            <person name="Vollmers J."/>
            <person name="Rivas-Marin E."/>
            <person name="Kohn T."/>
            <person name="Peeters S.H."/>
            <person name="Heuer A."/>
            <person name="Rast P."/>
            <person name="Oberbeckmann S."/>
            <person name="Bunk B."/>
            <person name="Jeske O."/>
            <person name="Meyerdierks A."/>
            <person name="Storesund J.E."/>
            <person name="Kallscheuer N."/>
            <person name="Luecker S."/>
            <person name="Lage O.M."/>
            <person name="Pohl T."/>
            <person name="Merkel B.J."/>
            <person name="Hornburger P."/>
            <person name="Mueller R.-W."/>
            <person name="Bruemmer F."/>
            <person name="Labrenz M."/>
            <person name="Spormann A.M."/>
            <person name="Op den Camp H."/>
            <person name="Overmann J."/>
            <person name="Amann R."/>
            <person name="Jetten M.S.M."/>
            <person name="Mascher T."/>
            <person name="Medema M.H."/>
            <person name="Devos D.P."/>
            <person name="Kaster A.-K."/>
            <person name="Ovreas L."/>
            <person name="Rohde M."/>
            <person name="Galperin M.Y."/>
            <person name="Jogler C."/>
        </authorList>
    </citation>
    <scope>NUCLEOTIDE SEQUENCE [LARGE SCALE GENOMIC DNA]</scope>
    <source>
        <strain evidence="1 2">FF011L</strain>
    </source>
</reference>
<dbReference type="AlphaFoldDB" id="A0A517ML93"/>
<dbReference type="RefSeq" id="WP_145353915.1">
    <property type="nucleotide sequence ID" value="NZ_CP036262.1"/>
</dbReference>
<organism evidence="1 2">
    <name type="scientific">Roseimaritima multifibrata</name>
    <dbReference type="NCBI Taxonomy" id="1930274"/>
    <lineage>
        <taxon>Bacteria</taxon>
        <taxon>Pseudomonadati</taxon>
        <taxon>Planctomycetota</taxon>
        <taxon>Planctomycetia</taxon>
        <taxon>Pirellulales</taxon>
        <taxon>Pirellulaceae</taxon>
        <taxon>Roseimaritima</taxon>
    </lineage>
</organism>
<evidence type="ECO:0000313" key="2">
    <source>
        <dbReference type="Proteomes" id="UP000320672"/>
    </source>
</evidence>
<name>A0A517ML93_9BACT</name>
<proteinExistence type="predicted"/>
<sequence>MWKDGKTLEQVASDVLRSYLVRCHRIVAAEYPEVAGMTAEHSADYLMHLRETGRITIGLYNKDANRIGCKITINDGEDSPA</sequence>
<gene>
    <name evidence="1" type="ORF">FF011L_44500</name>
</gene>
<keyword evidence="2" id="KW-1185">Reference proteome</keyword>
<evidence type="ECO:0000313" key="1">
    <source>
        <dbReference type="EMBL" id="QDS95652.1"/>
    </source>
</evidence>
<accession>A0A517ML93</accession>
<dbReference type="Proteomes" id="UP000320672">
    <property type="component" value="Chromosome"/>
</dbReference>
<dbReference type="KEGG" id="rml:FF011L_44500"/>